<dbReference type="CDD" id="cd12107">
    <property type="entry name" value="Hemerythrin"/>
    <property type="match status" value="1"/>
</dbReference>
<dbReference type="PANTHER" id="PTHR37164:SF1">
    <property type="entry name" value="BACTERIOHEMERYTHRIN"/>
    <property type="match status" value="1"/>
</dbReference>
<dbReference type="EMBL" id="JBHSHJ010000005">
    <property type="protein sequence ID" value="MFC4789094.1"/>
    <property type="molecule type" value="Genomic_DNA"/>
</dbReference>
<protein>
    <submittedName>
        <fullName evidence="5">Bacteriohemerythrin</fullName>
    </submittedName>
</protein>
<keyword evidence="3" id="KW-0408">Iron</keyword>
<dbReference type="NCBIfam" id="NF033749">
    <property type="entry name" value="bact_hemeryth"/>
    <property type="match status" value="1"/>
</dbReference>
<organism evidence="5 6">
    <name type="scientific">Giesbergeria sinuosa</name>
    <dbReference type="NCBI Taxonomy" id="80883"/>
    <lineage>
        <taxon>Bacteria</taxon>
        <taxon>Pseudomonadati</taxon>
        <taxon>Pseudomonadota</taxon>
        <taxon>Betaproteobacteria</taxon>
        <taxon>Burkholderiales</taxon>
        <taxon>Comamonadaceae</taxon>
        <taxon>Giesbergeria</taxon>
    </lineage>
</organism>
<gene>
    <name evidence="5" type="ORF">ACFO6X_08890</name>
</gene>
<evidence type="ECO:0000313" key="6">
    <source>
        <dbReference type="Proteomes" id="UP001596001"/>
    </source>
</evidence>
<dbReference type="Pfam" id="PF01814">
    <property type="entry name" value="Hemerythrin"/>
    <property type="match status" value="1"/>
</dbReference>
<dbReference type="NCBIfam" id="TIGR02481">
    <property type="entry name" value="hemeryth_dom"/>
    <property type="match status" value="1"/>
</dbReference>
<comment type="similarity">
    <text evidence="1">Belongs to the hemerythrin family.</text>
</comment>
<dbReference type="InterPro" id="IPR050669">
    <property type="entry name" value="Hemerythrin"/>
</dbReference>
<evidence type="ECO:0000313" key="5">
    <source>
        <dbReference type="EMBL" id="MFC4789094.1"/>
    </source>
</evidence>
<dbReference type="RefSeq" id="WP_382432150.1">
    <property type="nucleotide sequence ID" value="NZ_JBHSHJ010000005.1"/>
</dbReference>
<accession>A0ABV9QCX0</accession>
<dbReference type="SUPFAM" id="SSF47188">
    <property type="entry name" value="Hemerythrin-like"/>
    <property type="match status" value="1"/>
</dbReference>
<evidence type="ECO:0000259" key="4">
    <source>
        <dbReference type="Pfam" id="PF01814"/>
    </source>
</evidence>
<evidence type="ECO:0000256" key="2">
    <source>
        <dbReference type="ARBA" id="ARBA00022723"/>
    </source>
</evidence>
<feature type="domain" description="Hemerythrin-like" evidence="4">
    <location>
        <begin position="17"/>
        <end position="125"/>
    </location>
</feature>
<evidence type="ECO:0000256" key="3">
    <source>
        <dbReference type="ARBA" id="ARBA00023004"/>
    </source>
</evidence>
<proteinExistence type="inferred from homology"/>
<dbReference type="InterPro" id="IPR012312">
    <property type="entry name" value="Hemerythrin-like"/>
</dbReference>
<dbReference type="InterPro" id="IPR012827">
    <property type="entry name" value="Hemerythrin_metal-bd"/>
</dbReference>
<keyword evidence="2" id="KW-0479">Metal-binding</keyword>
<keyword evidence="6" id="KW-1185">Reference proteome</keyword>
<dbReference type="InterPro" id="IPR035938">
    <property type="entry name" value="Hemerythrin-like_sf"/>
</dbReference>
<comment type="caution">
    <text evidence="5">The sequence shown here is derived from an EMBL/GenBank/DDBJ whole genome shotgun (WGS) entry which is preliminary data.</text>
</comment>
<sequence>MAYFVWADDMVIDNGPIDEDHRKLVEQVNTLHTATSEGRGNEIVEALLAQIIADTEEHLRHEEQQMEQAKFPDLERHKQGHALFVAQLRRLQRKHQGGSITVASELSTALRDWLSLHIRRNDKELRTFLEQKRRTTTTMVRALR</sequence>
<name>A0ABV9QCX0_9BURK</name>
<dbReference type="PANTHER" id="PTHR37164">
    <property type="entry name" value="BACTERIOHEMERYTHRIN"/>
    <property type="match status" value="1"/>
</dbReference>
<reference evidence="6" key="1">
    <citation type="journal article" date="2019" name="Int. J. Syst. Evol. Microbiol.">
        <title>The Global Catalogue of Microorganisms (GCM) 10K type strain sequencing project: providing services to taxonomists for standard genome sequencing and annotation.</title>
        <authorList>
            <consortium name="The Broad Institute Genomics Platform"/>
            <consortium name="The Broad Institute Genome Sequencing Center for Infectious Disease"/>
            <person name="Wu L."/>
            <person name="Ma J."/>
        </authorList>
    </citation>
    <scope>NUCLEOTIDE SEQUENCE [LARGE SCALE GENOMIC DNA]</scope>
    <source>
        <strain evidence="6">CCUG 49452</strain>
    </source>
</reference>
<evidence type="ECO:0000256" key="1">
    <source>
        <dbReference type="ARBA" id="ARBA00010587"/>
    </source>
</evidence>
<dbReference type="Gene3D" id="1.20.120.50">
    <property type="entry name" value="Hemerythrin-like"/>
    <property type="match status" value="1"/>
</dbReference>
<dbReference type="Proteomes" id="UP001596001">
    <property type="component" value="Unassembled WGS sequence"/>
</dbReference>